<sequence>MRYCVILLLALGIGLPAAAAEVYRWTDAQGQVHFGATPPRGVSAERVDLRVSRPASGGDRAAAGSAPSAGGGAGDGAPDEPVSPQRDVAFERQQCEAARDNLEVLRNGGANRRFRDADGNVVRYTEEELAREIARLEEIASRYCRG</sequence>
<evidence type="ECO:0000256" key="1">
    <source>
        <dbReference type="SAM" id="MobiDB-lite"/>
    </source>
</evidence>
<name>A0A2U2MW77_9GAMM</name>
<dbReference type="AlphaFoldDB" id="A0A2U2MW77"/>
<feature type="signal peptide" evidence="2">
    <location>
        <begin position="1"/>
        <end position="19"/>
    </location>
</feature>
<dbReference type="OrthoDB" id="7068596at2"/>
<evidence type="ECO:0000259" key="3">
    <source>
        <dbReference type="Pfam" id="PF13511"/>
    </source>
</evidence>
<evidence type="ECO:0000313" key="4">
    <source>
        <dbReference type="EMBL" id="PWG61118.1"/>
    </source>
</evidence>
<evidence type="ECO:0000256" key="2">
    <source>
        <dbReference type="SAM" id="SignalP"/>
    </source>
</evidence>
<dbReference type="Pfam" id="PF13511">
    <property type="entry name" value="DUF4124"/>
    <property type="match status" value="1"/>
</dbReference>
<protein>
    <submittedName>
        <fullName evidence="4">DUF4124 domain-containing protein</fullName>
    </submittedName>
</protein>
<gene>
    <name evidence="4" type="ORF">DEM34_18150</name>
</gene>
<keyword evidence="2" id="KW-0732">Signal</keyword>
<keyword evidence="5" id="KW-1185">Reference proteome</keyword>
<feature type="region of interest" description="Disordered" evidence="1">
    <location>
        <begin position="35"/>
        <end position="89"/>
    </location>
</feature>
<reference evidence="4 5" key="1">
    <citation type="submission" date="2018-05" db="EMBL/GenBank/DDBJ databases">
        <title>Spiribacter halobius sp. nov., a moderately halophilic bacterium isolated from marine solar saltern.</title>
        <authorList>
            <person name="Zheng W.-S."/>
            <person name="Lu D.-C."/>
            <person name="Du Z.-J."/>
        </authorList>
    </citation>
    <scope>NUCLEOTIDE SEQUENCE [LARGE SCALE GENOMIC DNA]</scope>
    <source>
        <strain evidence="4 5">E85</strain>
    </source>
</reference>
<evidence type="ECO:0000313" key="5">
    <source>
        <dbReference type="Proteomes" id="UP000245474"/>
    </source>
</evidence>
<organism evidence="4 5">
    <name type="scientific">Sediminicurvatus halobius</name>
    <dbReference type="NCBI Taxonomy" id="2182432"/>
    <lineage>
        <taxon>Bacteria</taxon>
        <taxon>Pseudomonadati</taxon>
        <taxon>Pseudomonadota</taxon>
        <taxon>Gammaproteobacteria</taxon>
        <taxon>Chromatiales</taxon>
        <taxon>Ectothiorhodospiraceae</taxon>
        <taxon>Sediminicurvatus</taxon>
    </lineage>
</organism>
<feature type="domain" description="DUF4124" evidence="3">
    <location>
        <begin position="11"/>
        <end position="56"/>
    </location>
</feature>
<accession>A0A2U2MW77</accession>
<dbReference type="Proteomes" id="UP000245474">
    <property type="component" value="Unassembled WGS sequence"/>
</dbReference>
<dbReference type="EMBL" id="QFFI01000049">
    <property type="protein sequence ID" value="PWG61118.1"/>
    <property type="molecule type" value="Genomic_DNA"/>
</dbReference>
<feature type="compositionally biased region" description="Low complexity" evidence="1">
    <location>
        <begin position="53"/>
        <end position="68"/>
    </location>
</feature>
<feature type="chain" id="PRO_5015402357" evidence="2">
    <location>
        <begin position="20"/>
        <end position="146"/>
    </location>
</feature>
<proteinExistence type="predicted"/>
<dbReference type="InterPro" id="IPR025392">
    <property type="entry name" value="DUF4124"/>
</dbReference>
<dbReference type="RefSeq" id="WP_109680241.1">
    <property type="nucleotide sequence ID" value="NZ_CP086615.1"/>
</dbReference>
<comment type="caution">
    <text evidence="4">The sequence shown here is derived from an EMBL/GenBank/DDBJ whole genome shotgun (WGS) entry which is preliminary data.</text>
</comment>